<dbReference type="EMBL" id="JAIFTH010000380">
    <property type="protein sequence ID" value="KAG9509667.1"/>
    <property type="molecule type" value="Genomic_DNA"/>
</dbReference>
<evidence type="ECO:0000313" key="6">
    <source>
        <dbReference type="Proteomes" id="UP000825002"/>
    </source>
</evidence>
<dbReference type="InterPro" id="IPR057264">
    <property type="entry name" value="Ribosomal_uL24_C"/>
</dbReference>
<sequence length="252" mass="30171">MRLTQLLRCTSALPPSYHNMPQRYVDRNTKFIEYRAPKLPHYVRKVIKYRKNAYYDIWRPWQREFQELNRAGSKVPHIYVEPIKEWPMFRGDRVELMTGPDKGKQGYINYIVKQRNWVCVEGLNLERTREEYPDTEGMVSIKCSEKPLLINHEVKLVDPTDLLPTDIEWRFDDQGKRVRVSSRTQRVIPIPRQAFETIDYVDPKGYRDQPKDTDADEAAKITFKPRAMTFEMEICEQVGIKDDRVPYPMYWY</sequence>
<keyword evidence="6" id="KW-1185">Reference proteome</keyword>
<organism evidence="5 6">
    <name type="scientific">Fragariocoptes setiger</name>
    <dbReference type="NCBI Taxonomy" id="1670756"/>
    <lineage>
        <taxon>Eukaryota</taxon>
        <taxon>Metazoa</taxon>
        <taxon>Ecdysozoa</taxon>
        <taxon>Arthropoda</taxon>
        <taxon>Chelicerata</taxon>
        <taxon>Arachnida</taxon>
        <taxon>Acari</taxon>
        <taxon>Acariformes</taxon>
        <taxon>Trombidiformes</taxon>
        <taxon>Prostigmata</taxon>
        <taxon>Eupodina</taxon>
        <taxon>Eriophyoidea</taxon>
        <taxon>Phytoptidae</taxon>
        <taxon>Fragariocoptes</taxon>
    </lineage>
</organism>
<dbReference type="InterPro" id="IPR014722">
    <property type="entry name" value="Rib_uL2_dom2"/>
</dbReference>
<feature type="non-terminal residue" evidence="5">
    <location>
        <position position="1"/>
    </location>
</feature>
<proteinExistence type="inferred from homology"/>
<evidence type="ECO:0000256" key="3">
    <source>
        <dbReference type="ARBA" id="ARBA00023274"/>
    </source>
</evidence>
<dbReference type="Gene3D" id="2.30.30.30">
    <property type="match status" value="1"/>
</dbReference>
<protein>
    <submittedName>
        <fullName evidence="5">39S ribosomal protein L24, mitochondrial</fullName>
    </submittedName>
</protein>
<gene>
    <name evidence="5" type="primary">mRpL24</name>
    <name evidence="5" type="ORF">GZH46_01805</name>
</gene>
<dbReference type="Proteomes" id="UP000825002">
    <property type="component" value="Unassembled WGS sequence"/>
</dbReference>
<dbReference type="InterPro" id="IPR041988">
    <property type="entry name" value="Ribosomal_uL24_KOW"/>
</dbReference>
<evidence type="ECO:0000313" key="5">
    <source>
        <dbReference type="EMBL" id="KAG9509667.1"/>
    </source>
</evidence>
<dbReference type="InterPro" id="IPR008991">
    <property type="entry name" value="Translation_prot_SH3-like_sf"/>
</dbReference>
<feature type="domain" description="Large ribosomal subunit protein uL24 C-terminal" evidence="4">
    <location>
        <begin position="140"/>
        <end position="188"/>
    </location>
</feature>
<evidence type="ECO:0000256" key="2">
    <source>
        <dbReference type="ARBA" id="ARBA00022980"/>
    </source>
</evidence>
<comment type="caution">
    <text evidence="5">The sequence shown here is derived from an EMBL/GenBank/DDBJ whole genome shotgun (WGS) entry which is preliminary data.</text>
</comment>
<dbReference type="Pfam" id="PF17136">
    <property type="entry name" value="ribosomal_L24"/>
    <property type="match status" value="1"/>
</dbReference>
<evidence type="ECO:0000259" key="4">
    <source>
        <dbReference type="Pfam" id="PF17136"/>
    </source>
</evidence>
<dbReference type="CDD" id="cd06089">
    <property type="entry name" value="KOW_RPL26"/>
    <property type="match status" value="1"/>
</dbReference>
<dbReference type="PANTHER" id="PTHR12903">
    <property type="entry name" value="MITOCHONDRIAL RIBOSOMAL PROTEIN L24"/>
    <property type="match status" value="1"/>
</dbReference>
<dbReference type="InterPro" id="IPR003256">
    <property type="entry name" value="Ribosomal_uL24"/>
</dbReference>
<reference evidence="5 6" key="1">
    <citation type="submission" date="2020-10" db="EMBL/GenBank/DDBJ databases">
        <authorList>
            <person name="Klimov P.B."/>
            <person name="Dyachkov S.M."/>
            <person name="Chetverikov P.E."/>
        </authorList>
    </citation>
    <scope>NUCLEOTIDE SEQUENCE [LARGE SCALE GENOMIC DNA]</scope>
    <source>
        <strain evidence="5">BMOC 18-1129-001#AD2665</strain>
        <tissue evidence="5">Entire mites</tissue>
    </source>
</reference>
<dbReference type="GO" id="GO:0005840">
    <property type="term" value="C:ribosome"/>
    <property type="evidence" value="ECO:0007669"/>
    <property type="project" value="UniProtKB-KW"/>
</dbReference>
<evidence type="ECO:0000256" key="1">
    <source>
        <dbReference type="ARBA" id="ARBA00010618"/>
    </source>
</evidence>
<keyword evidence="2 5" id="KW-0689">Ribosomal protein</keyword>
<dbReference type="SUPFAM" id="SSF50104">
    <property type="entry name" value="Translation proteins SH3-like domain"/>
    <property type="match status" value="1"/>
</dbReference>
<comment type="similarity">
    <text evidence="1">Belongs to the universal ribosomal protein uL24 family.</text>
</comment>
<accession>A0ABQ7S8F7</accession>
<name>A0ABQ7S8F7_9ACAR</name>
<keyword evidence="3" id="KW-0687">Ribonucleoprotein</keyword>